<reference evidence="1 2" key="1">
    <citation type="journal article" date="2016" name="J. Zhejiang Univ. Sci. B">
        <title>Antibiotic resistance mechanisms of Myroides sp.</title>
        <authorList>
            <person name="Hu S."/>
            <person name="Yuan S."/>
            <person name="Qu H."/>
            <person name="Jiang T."/>
            <person name="Zhou Y."/>
            <person name="Wang M."/>
            <person name="Ming D."/>
        </authorList>
    </citation>
    <scope>NUCLEOTIDE SEQUENCE [LARGE SCALE GENOMIC DNA]</scope>
    <source>
        <strain evidence="1 2">PR63039</strain>
    </source>
</reference>
<dbReference type="RefSeq" id="WP_006265236.1">
    <property type="nucleotide sequence ID" value="NZ_CP013690.1"/>
</dbReference>
<evidence type="ECO:0000313" key="2">
    <source>
        <dbReference type="Proteomes" id="UP000069030"/>
    </source>
</evidence>
<dbReference type="GeneID" id="66975829"/>
<protein>
    <recommendedName>
        <fullName evidence="3">DUF4303 domain-containing protein</fullName>
    </recommendedName>
</protein>
<sequence>MIEIANWKTFEKQYNFEESVYNYVRKSLELISQSTLKEEVFCSFAFNCSAYNGYVLLSLDTDMLNRERKYYPPDWTYEVVEDYVLELRDLGTLLYEPIEDAYHSIVKDLEDQYKFDDFTNGFLTSLRRVMVRIERENLLSQYLKVTPELWTLVTEIDADEEEEESLLQEERTRSMEV</sequence>
<evidence type="ECO:0000313" key="1">
    <source>
        <dbReference type="EMBL" id="ALU27197.1"/>
    </source>
</evidence>
<evidence type="ECO:0008006" key="3">
    <source>
        <dbReference type="Google" id="ProtNLM"/>
    </source>
</evidence>
<name>A0AAI8G5E6_9FLAO</name>
<organism evidence="1 2">
    <name type="scientific">Myroides odoratimimus</name>
    <dbReference type="NCBI Taxonomy" id="76832"/>
    <lineage>
        <taxon>Bacteria</taxon>
        <taxon>Pseudomonadati</taxon>
        <taxon>Bacteroidota</taxon>
        <taxon>Flavobacteriia</taxon>
        <taxon>Flavobacteriales</taxon>
        <taxon>Flavobacteriaceae</taxon>
        <taxon>Myroides</taxon>
    </lineage>
</organism>
<gene>
    <name evidence="1" type="ORF">AS202_13960</name>
</gene>
<dbReference type="AlphaFoldDB" id="A0AAI8G5E6"/>
<proteinExistence type="predicted"/>
<dbReference type="KEGG" id="mod:AS202_13960"/>
<dbReference type="EMBL" id="CP013690">
    <property type="protein sequence ID" value="ALU27197.1"/>
    <property type="molecule type" value="Genomic_DNA"/>
</dbReference>
<accession>A0AAI8G5E6</accession>
<dbReference type="Proteomes" id="UP000069030">
    <property type="component" value="Chromosome"/>
</dbReference>